<sequence>MANNRLPCPPESERQLTHAQVIENSLFSPNVNAAQDFTFSGTDNGLHTMTDTVAFTLKRFKFHLELYNRYYILGDVQNDDPHLADILERYHNDAIDSECMDENVSYLDLPNSFKVKSEDVDFGCGNWRRRKKLERDKKRISIENNLPKFTMDHTVNVEEIKEVLSQQYAVRDTLRKLYYSNKRVKEERTTQVQQKRFTLKLCTSERRFIVDQNGNNAILKSTRI</sequence>
<organism evidence="1">
    <name type="scientific">Rhizopus microsporus var. microsporus</name>
    <dbReference type="NCBI Taxonomy" id="86635"/>
    <lineage>
        <taxon>Eukaryota</taxon>
        <taxon>Fungi</taxon>
        <taxon>Fungi incertae sedis</taxon>
        <taxon>Mucoromycota</taxon>
        <taxon>Mucoromycotina</taxon>
        <taxon>Mucoromycetes</taxon>
        <taxon>Mucorales</taxon>
        <taxon>Mucorineae</taxon>
        <taxon>Rhizopodaceae</taxon>
        <taxon>Rhizopus</taxon>
    </lineage>
</organism>
<reference evidence="1" key="1">
    <citation type="journal article" date="2016" name="Proc. Natl. Acad. Sci. U.S.A.">
        <title>Lipid metabolic changes in an early divergent fungus govern the establishment of a mutualistic symbiosis with endobacteria.</title>
        <authorList>
            <person name="Lastovetsky O.A."/>
            <person name="Gaspar M.L."/>
            <person name="Mondo S.J."/>
            <person name="LaButti K.M."/>
            <person name="Sandor L."/>
            <person name="Grigoriev I.V."/>
            <person name="Henry S.A."/>
            <person name="Pawlowska T.E."/>
        </authorList>
    </citation>
    <scope>NUCLEOTIDE SEQUENCE [LARGE SCALE GENOMIC DNA]</scope>
    <source>
        <strain evidence="1">ATCC 52814</strain>
    </source>
</reference>
<dbReference type="Proteomes" id="UP000242414">
    <property type="component" value="Unassembled WGS sequence"/>
</dbReference>
<dbReference type="AlphaFoldDB" id="A0A1X0QP39"/>
<dbReference type="EMBL" id="KV922125">
    <property type="protein sequence ID" value="ORE01518.1"/>
    <property type="molecule type" value="Genomic_DNA"/>
</dbReference>
<name>A0A1X0QP39_RHIZD</name>
<gene>
    <name evidence="1" type="ORF">BCV72DRAFT_236269</name>
</gene>
<dbReference type="VEuPathDB" id="FungiDB:BCV72DRAFT_236269"/>
<dbReference type="OrthoDB" id="2424936at2759"/>
<evidence type="ECO:0000313" key="1">
    <source>
        <dbReference type="EMBL" id="ORE01518.1"/>
    </source>
</evidence>
<proteinExistence type="predicted"/>
<protein>
    <submittedName>
        <fullName evidence="1">Uncharacterized protein</fullName>
    </submittedName>
</protein>
<accession>A0A1X0QP39</accession>